<dbReference type="Pfam" id="PF13896">
    <property type="entry name" value="Glyco_transf_49"/>
    <property type="match status" value="1"/>
</dbReference>
<reference evidence="3" key="2">
    <citation type="submission" date="2015-08" db="UniProtKB">
        <authorList>
            <consortium name="WormBaseParasite"/>
        </authorList>
    </citation>
    <scope>IDENTIFICATION</scope>
</reference>
<dbReference type="PANTHER" id="PTHR47411">
    <property type="entry name" value="B3GNT1, BETA-1,3-N-ACETYLGUCOSAMINYLTRANSFERASE 1, HOMOLOG"/>
    <property type="match status" value="1"/>
</dbReference>
<proteinExistence type="predicted"/>
<accession>A0A0K0FDU9</accession>
<evidence type="ECO:0000256" key="1">
    <source>
        <dbReference type="SAM" id="SignalP"/>
    </source>
</evidence>
<feature type="signal peptide" evidence="1">
    <location>
        <begin position="1"/>
        <end position="21"/>
    </location>
</feature>
<feature type="chain" id="PRO_5005329540" evidence="1">
    <location>
        <begin position="22"/>
        <end position="373"/>
    </location>
</feature>
<dbReference type="SUPFAM" id="SSF53448">
    <property type="entry name" value="Nucleotide-diphospho-sugar transferases"/>
    <property type="match status" value="1"/>
</dbReference>
<protein>
    <submittedName>
        <fullName evidence="3">N-acetyllactosaminide beta-1,3-N-acetylglucosaminyltransferase</fullName>
    </submittedName>
</protein>
<dbReference type="InterPro" id="IPR029044">
    <property type="entry name" value="Nucleotide-diphossugar_trans"/>
</dbReference>
<dbReference type="PANTHER" id="PTHR47411:SF3">
    <property type="entry name" value="I-BETA-1,3-N-ACETYLGLUCOSAMINYLTRANSFERASE"/>
    <property type="match status" value="1"/>
</dbReference>
<sequence>MRSINLRCLSVFVFLVTLCKSSYSPSWKYYYHNFTLNLSKHTRIGCYLYHHEYIACPNVIKSSKFKYERISLILHISSDRNLYDIENHLKNYDGPISLGVYMKSSISNTKNNNEVYKLFKKYTKKYSKLSVHFIYKISRQKSYYNYLTLSEYPINVIRNLARKHSTTRYIVIADTDHMFSKNFESKMLKVARVYLKENYNNVLVYRIFEVESKDLKLGPENKRELKKLMNRKKAFIFHPYNKKGHFIPHLRQWFDKKDSSNPGIQFEATYNRAQWEPQFVSLRNIPYHDETFKYLLRDNMHLRWELCRSNYSFLVVNDVFMYHLGRKKVQEKAVIDRIRSQLNGKNRSIMKNFEKKLQKLYPKTKNRCPSIWI</sequence>
<reference evidence="2" key="1">
    <citation type="submission" date="2014-07" db="EMBL/GenBank/DDBJ databases">
        <authorList>
            <person name="Martin A.A"/>
            <person name="De Silva N."/>
        </authorList>
    </citation>
    <scope>NUCLEOTIDE SEQUENCE</scope>
</reference>
<keyword evidence="1" id="KW-0732">Signal</keyword>
<name>A0A0K0FDU9_STRVS</name>
<keyword evidence="2" id="KW-1185">Reference proteome</keyword>
<dbReference type="AlphaFoldDB" id="A0A0K0FDU9"/>
<organism evidence="2 3">
    <name type="scientific">Strongyloides venezuelensis</name>
    <name type="common">Threadworm</name>
    <dbReference type="NCBI Taxonomy" id="75913"/>
    <lineage>
        <taxon>Eukaryota</taxon>
        <taxon>Metazoa</taxon>
        <taxon>Ecdysozoa</taxon>
        <taxon>Nematoda</taxon>
        <taxon>Chromadorea</taxon>
        <taxon>Rhabditida</taxon>
        <taxon>Tylenchina</taxon>
        <taxon>Panagrolaimomorpha</taxon>
        <taxon>Strongyloidoidea</taxon>
        <taxon>Strongyloididae</taxon>
        <taxon>Strongyloides</taxon>
    </lineage>
</organism>
<dbReference type="Gene3D" id="3.90.550.10">
    <property type="entry name" value="Spore Coat Polysaccharide Biosynthesis Protein SpsA, Chain A"/>
    <property type="match status" value="1"/>
</dbReference>
<dbReference type="WBParaSite" id="SVE_0702600.1">
    <property type="protein sequence ID" value="SVE_0702600.1"/>
    <property type="gene ID" value="SVE_0702600"/>
</dbReference>
<evidence type="ECO:0000313" key="3">
    <source>
        <dbReference type="WBParaSite" id="SVE_0702600.1"/>
    </source>
</evidence>
<evidence type="ECO:0000313" key="2">
    <source>
        <dbReference type="Proteomes" id="UP000035680"/>
    </source>
</evidence>
<dbReference type="Proteomes" id="UP000035680">
    <property type="component" value="Unassembled WGS sequence"/>
</dbReference>